<protein>
    <submittedName>
        <fullName evidence="5">Helix-turn-helix protein</fullName>
    </submittedName>
</protein>
<comment type="caution">
    <text evidence="5">The sequence shown here is derived from an EMBL/GenBank/DDBJ whole genome shotgun (WGS) entry which is preliminary data.</text>
</comment>
<dbReference type="InterPro" id="IPR051011">
    <property type="entry name" value="Metal_resp_trans_reg"/>
</dbReference>
<dbReference type="InterPro" id="IPR011991">
    <property type="entry name" value="ArsR-like_HTH"/>
</dbReference>
<dbReference type="PANTHER" id="PTHR43132">
    <property type="entry name" value="ARSENICAL RESISTANCE OPERON REPRESSOR ARSR-RELATED"/>
    <property type="match status" value="1"/>
</dbReference>
<dbReference type="Gene3D" id="1.10.10.10">
    <property type="entry name" value="Winged helix-like DNA-binding domain superfamily/Winged helix DNA-binding domain"/>
    <property type="match status" value="1"/>
</dbReference>
<sequence>MITAYLDAAAVGNVRLAISPAIEAISWLRLTVAGRTHPIYGDPGAAARFALRDPDVRMIAGTMPRGLVGYMPDLLSPSPAFGDPDRAWLDQVERMAATSPEDAEWQVAATDNPSAEAMAAVDDGTFARRAADAMTRFWSVAMADSWSGLRDRLQADLVERARVMATEGVGTLLSSLHTNVRWTGAAVEITKPYSHPITLNGLVLSPAALSWPTLLVQMEDPDDAVISYPANGLGIPENPDRDAVARLMGPTRANLLRDLDTPRSTTDLSRRHGLAAATVSYHLSVLHDSGLVTKSRHKRTVLYQRNDHHEVLR</sequence>
<dbReference type="CDD" id="cd00090">
    <property type="entry name" value="HTH_ARSR"/>
    <property type="match status" value="1"/>
</dbReference>
<evidence type="ECO:0000256" key="1">
    <source>
        <dbReference type="ARBA" id="ARBA00023015"/>
    </source>
</evidence>
<keyword evidence="1" id="KW-0805">Transcription regulation</keyword>
<dbReference type="OrthoDB" id="3460651at2"/>
<gene>
    <name evidence="5" type="ORF">CLV40_10234</name>
</gene>
<dbReference type="RefSeq" id="WP_104476877.1">
    <property type="nucleotide sequence ID" value="NZ_CP154825.1"/>
</dbReference>
<keyword evidence="2" id="KW-0238">DNA-binding</keyword>
<dbReference type="PANTHER" id="PTHR43132:SF6">
    <property type="entry name" value="HTH-TYPE TRANSCRIPTIONAL REPRESSOR CZRA"/>
    <property type="match status" value="1"/>
</dbReference>
<dbReference type="EMBL" id="PTIX01000002">
    <property type="protein sequence ID" value="PPK70124.1"/>
    <property type="molecule type" value="Genomic_DNA"/>
</dbReference>
<dbReference type="PROSITE" id="PS50987">
    <property type="entry name" value="HTH_ARSR_2"/>
    <property type="match status" value="1"/>
</dbReference>
<dbReference type="InterPro" id="IPR036388">
    <property type="entry name" value="WH-like_DNA-bd_sf"/>
</dbReference>
<feature type="domain" description="HTH arsR-type" evidence="4">
    <location>
        <begin position="221"/>
        <end position="313"/>
    </location>
</feature>
<dbReference type="AlphaFoldDB" id="A0A2S6GY15"/>
<dbReference type="GO" id="GO:0003677">
    <property type="term" value="F:DNA binding"/>
    <property type="evidence" value="ECO:0007669"/>
    <property type="project" value="UniProtKB-KW"/>
</dbReference>
<dbReference type="InterPro" id="IPR001845">
    <property type="entry name" value="HTH_ArsR_DNA-bd_dom"/>
</dbReference>
<evidence type="ECO:0000313" key="6">
    <source>
        <dbReference type="Proteomes" id="UP000239203"/>
    </source>
</evidence>
<keyword evidence="6" id="KW-1185">Reference proteome</keyword>
<dbReference type="GO" id="GO:0003700">
    <property type="term" value="F:DNA-binding transcription factor activity"/>
    <property type="evidence" value="ECO:0007669"/>
    <property type="project" value="InterPro"/>
</dbReference>
<reference evidence="5 6" key="1">
    <citation type="submission" date="2018-02" db="EMBL/GenBank/DDBJ databases">
        <title>Genomic Encyclopedia of Archaeal and Bacterial Type Strains, Phase II (KMG-II): from individual species to whole genera.</title>
        <authorList>
            <person name="Goeker M."/>
        </authorList>
    </citation>
    <scope>NUCLEOTIDE SEQUENCE [LARGE SCALE GENOMIC DNA]</scope>
    <source>
        <strain evidence="5 6">YU 961-1</strain>
    </source>
</reference>
<dbReference type="Proteomes" id="UP000239203">
    <property type="component" value="Unassembled WGS sequence"/>
</dbReference>
<evidence type="ECO:0000313" key="5">
    <source>
        <dbReference type="EMBL" id="PPK70124.1"/>
    </source>
</evidence>
<evidence type="ECO:0000256" key="2">
    <source>
        <dbReference type="ARBA" id="ARBA00023125"/>
    </source>
</evidence>
<organism evidence="5 6">
    <name type="scientific">Actinokineospora auranticolor</name>
    <dbReference type="NCBI Taxonomy" id="155976"/>
    <lineage>
        <taxon>Bacteria</taxon>
        <taxon>Bacillati</taxon>
        <taxon>Actinomycetota</taxon>
        <taxon>Actinomycetes</taxon>
        <taxon>Pseudonocardiales</taxon>
        <taxon>Pseudonocardiaceae</taxon>
        <taxon>Actinokineospora</taxon>
    </lineage>
</organism>
<accession>A0A2S6GY15</accession>
<dbReference type="SUPFAM" id="SSF46785">
    <property type="entry name" value="Winged helix' DNA-binding domain"/>
    <property type="match status" value="1"/>
</dbReference>
<proteinExistence type="predicted"/>
<name>A0A2S6GY15_9PSEU</name>
<dbReference type="Pfam" id="PF12840">
    <property type="entry name" value="HTH_20"/>
    <property type="match status" value="1"/>
</dbReference>
<evidence type="ECO:0000256" key="3">
    <source>
        <dbReference type="ARBA" id="ARBA00023163"/>
    </source>
</evidence>
<dbReference type="InterPro" id="IPR036390">
    <property type="entry name" value="WH_DNA-bd_sf"/>
</dbReference>
<keyword evidence="3" id="KW-0804">Transcription</keyword>
<evidence type="ECO:0000259" key="4">
    <source>
        <dbReference type="PROSITE" id="PS50987"/>
    </source>
</evidence>